<dbReference type="PANTHER" id="PTHR12172:SF0">
    <property type="entry name" value="CELL CYCLE CHECKPOINT PROTEIN RAD17"/>
    <property type="match status" value="1"/>
</dbReference>
<dbReference type="GO" id="GO:0006281">
    <property type="term" value="P:DNA repair"/>
    <property type="evidence" value="ECO:0007669"/>
    <property type="project" value="InterPro"/>
</dbReference>
<dbReference type="Gene3D" id="1.10.8.60">
    <property type="match status" value="1"/>
</dbReference>
<evidence type="ECO:0000256" key="8">
    <source>
        <dbReference type="SAM" id="MobiDB-lite"/>
    </source>
</evidence>
<evidence type="ECO:0000256" key="3">
    <source>
        <dbReference type="ARBA" id="ARBA00022741"/>
    </source>
</evidence>
<dbReference type="InterPro" id="IPR027417">
    <property type="entry name" value="P-loop_NTPase"/>
</dbReference>
<dbReference type="SUPFAM" id="SSF52540">
    <property type="entry name" value="P-loop containing nucleoside triphosphate hydrolases"/>
    <property type="match status" value="1"/>
</dbReference>
<dbReference type="InterPro" id="IPR004582">
    <property type="entry name" value="Checkpoint_prot_Rad17_Rad24"/>
</dbReference>
<evidence type="ECO:0000256" key="2">
    <source>
        <dbReference type="ARBA" id="ARBA00006168"/>
    </source>
</evidence>
<dbReference type="GO" id="GO:0005634">
    <property type="term" value="C:nucleus"/>
    <property type="evidence" value="ECO:0007669"/>
    <property type="project" value="UniProtKB-SubCell"/>
</dbReference>
<evidence type="ECO:0000313" key="9">
    <source>
        <dbReference type="EMBL" id="CAL4066130.1"/>
    </source>
</evidence>
<feature type="region of interest" description="Disordered" evidence="8">
    <location>
        <begin position="1"/>
        <end position="46"/>
    </location>
</feature>
<dbReference type="GO" id="GO:0005524">
    <property type="term" value="F:ATP binding"/>
    <property type="evidence" value="ECO:0007669"/>
    <property type="project" value="UniProtKB-KW"/>
</dbReference>
<evidence type="ECO:0000256" key="7">
    <source>
        <dbReference type="ARBA" id="ARBA00023306"/>
    </source>
</evidence>
<evidence type="ECO:0008006" key="11">
    <source>
        <dbReference type="Google" id="ProtNLM"/>
    </source>
</evidence>
<reference evidence="9 10" key="1">
    <citation type="submission" date="2024-05" db="EMBL/GenBank/DDBJ databases">
        <authorList>
            <person name="Wallberg A."/>
        </authorList>
    </citation>
    <scope>NUCLEOTIDE SEQUENCE [LARGE SCALE GENOMIC DNA]</scope>
</reference>
<evidence type="ECO:0000313" key="10">
    <source>
        <dbReference type="Proteomes" id="UP001497623"/>
    </source>
</evidence>
<evidence type="ECO:0000256" key="6">
    <source>
        <dbReference type="ARBA" id="ARBA00023242"/>
    </source>
</evidence>
<dbReference type="Proteomes" id="UP001497623">
    <property type="component" value="Unassembled WGS sequence"/>
</dbReference>
<keyword evidence="10" id="KW-1185">Reference proteome</keyword>
<evidence type="ECO:0000256" key="4">
    <source>
        <dbReference type="ARBA" id="ARBA00022763"/>
    </source>
</evidence>
<feature type="region of interest" description="Disordered" evidence="8">
    <location>
        <begin position="334"/>
        <end position="356"/>
    </location>
</feature>
<dbReference type="PANTHER" id="PTHR12172">
    <property type="entry name" value="CELL CYCLE CHECKPOINT PROTEIN RAD17"/>
    <property type="match status" value="1"/>
</dbReference>
<keyword evidence="7" id="KW-0131">Cell cycle</keyword>
<dbReference type="GO" id="GO:0000077">
    <property type="term" value="P:DNA damage checkpoint signaling"/>
    <property type="evidence" value="ECO:0007669"/>
    <property type="project" value="TreeGrafter"/>
</dbReference>
<comment type="subcellular location">
    <subcellularLocation>
        <location evidence="1">Nucleus</location>
    </subcellularLocation>
</comment>
<dbReference type="EMBL" id="CAXKWB010002070">
    <property type="protein sequence ID" value="CAL4066130.1"/>
    <property type="molecule type" value="Genomic_DNA"/>
</dbReference>
<keyword evidence="4" id="KW-0227">DNA damage</keyword>
<feature type="compositionally biased region" description="Basic and acidic residues" evidence="8">
    <location>
        <begin position="28"/>
        <end position="46"/>
    </location>
</feature>
<feature type="non-terminal residue" evidence="9">
    <location>
        <position position="619"/>
    </location>
</feature>
<keyword evidence="5" id="KW-0067">ATP-binding</keyword>
<proteinExistence type="inferred from homology"/>
<comment type="caution">
    <text evidence="9">The sequence shown here is derived from an EMBL/GenBank/DDBJ whole genome shotgun (WGS) entry which is preliminary data.</text>
</comment>
<accession>A0AAV2PX35</accession>
<protein>
    <recommendedName>
        <fullName evidence="11">Cell cycle checkpoint protein RAD17</fullName>
    </recommendedName>
</protein>
<dbReference type="Gene3D" id="3.40.50.300">
    <property type="entry name" value="P-loop containing nucleotide triphosphate hydrolases"/>
    <property type="match status" value="1"/>
</dbReference>
<sequence>MTHHNKKGKGTPAWVKSTFDDFGPSSNGEEKSLEEQKPKKRSREQDAIKLLGRKQSGVSGTELWVDVYSPASRDDLAVHKKKVQEVENWIVESLAGMKGRKFLLLTGPAGCGKTATLKVLAREAGIDIQEWINPTTTAYKGRSDDQENTWIPGDQVQYVGQMSLLQDFLMRASKYKSVCTSKNQGTIVFMEEFPNAVSHNPKEFHHLLRPYAKSPPLVYLLNTIDTDFHGPKCRIAFSVDLPTPGIWGLFLSITLLKNVGFNPIATSLMVRAMSRTLSMDSTCEQGGGKPMPPKEALTALADASSGDVRSAINALQFAAKKDVYQLEALFTGNTTTSGRSSASKSKVRKKGSTNSKLSKADKEQVLASVGGKDASLFLFRALGKVLYCKRESDKGVVDSLPSHLKMHERSPLVETPELIHEKASLSASSFCCFLHHNCLPFFNNIDSVDHYLAYLTDADIFTEQWEATQNTEEFIFSICIGGKIIHSSWAVAYEGSWRPLTKPQWYGTFRKSQENYAAISAQFRMSSLTSEELTTVVVPLHAKIAASARVGLSGILRSVGLMTDSVPRMVTEGLGEHDLEDYTLGNDTIITPKAGQEVLTTPQTPEDDEDDFVIEEYED</sequence>
<evidence type="ECO:0000256" key="1">
    <source>
        <dbReference type="ARBA" id="ARBA00004123"/>
    </source>
</evidence>
<dbReference type="GO" id="GO:0003689">
    <property type="term" value="F:DNA clamp loader activity"/>
    <property type="evidence" value="ECO:0007669"/>
    <property type="project" value="TreeGrafter"/>
</dbReference>
<keyword evidence="6" id="KW-0539">Nucleus</keyword>
<dbReference type="GO" id="GO:0033314">
    <property type="term" value="P:mitotic DNA replication checkpoint signaling"/>
    <property type="evidence" value="ECO:0007669"/>
    <property type="project" value="TreeGrafter"/>
</dbReference>
<organism evidence="9 10">
    <name type="scientific">Meganyctiphanes norvegica</name>
    <name type="common">Northern krill</name>
    <name type="synonym">Thysanopoda norvegica</name>
    <dbReference type="NCBI Taxonomy" id="48144"/>
    <lineage>
        <taxon>Eukaryota</taxon>
        <taxon>Metazoa</taxon>
        <taxon>Ecdysozoa</taxon>
        <taxon>Arthropoda</taxon>
        <taxon>Crustacea</taxon>
        <taxon>Multicrustacea</taxon>
        <taxon>Malacostraca</taxon>
        <taxon>Eumalacostraca</taxon>
        <taxon>Eucarida</taxon>
        <taxon>Euphausiacea</taxon>
        <taxon>Euphausiidae</taxon>
        <taxon>Meganyctiphanes</taxon>
    </lineage>
</organism>
<evidence type="ECO:0000256" key="5">
    <source>
        <dbReference type="ARBA" id="ARBA00022840"/>
    </source>
</evidence>
<gene>
    <name evidence="9" type="ORF">MNOR_LOCUS5377</name>
</gene>
<dbReference type="GO" id="GO:0003682">
    <property type="term" value="F:chromatin binding"/>
    <property type="evidence" value="ECO:0007669"/>
    <property type="project" value="TreeGrafter"/>
</dbReference>
<dbReference type="AlphaFoldDB" id="A0AAV2PX35"/>
<comment type="similarity">
    <text evidence="2">Belongs to the rad17/RAD24 family.</text>
</comment>
<keyword evidence="3" id="KW-0547">Nucleotide-binding</keyword>
<dbReference type="Pfam" id="PF03215">
    <property type="entry name" value="Rad17"/>
    <property type="match status" value="1"/>
</dbReference>
<name>A0AAV2PX35_MEGNR</name>